<dbReference type="InterPro" id="IPR029016">
    <property type="entry name" value="GAF-like_dom_sf"/>
</dbReference>
<comment type="caution">
    <text evidence="2">The sequence shown here is derived from an EMBL/GenBank/DDBJ whole genome shotgun (WGS) entry which is preliminary data.</text>
</comment>
<evidence type="ECO:0000313" key="2">
    <source>
        <dbReference type="EMBL" id="MCK9685174.1"/>
    </source>
</evidence>
<dbReference type="EMBL" id="JAJLJH010000001">
    <property type="protein sequence ID" value="MCK9685174.1"/>
    <property type="molecule type" value="Genomic_DNA"/>
</dbReference>
<evidence type="ECO:0000313" key="3">
    <source>
        <dbReference type="Proteomes" id="UP001139353"/>
    </source>
</evidence>
<sequence length="175" mass="18964">MAHLLDTMPPDEVTVCTSDLLVATAESCDPLVDASVLKALQLLRRMLKVDAVFVAELIDGARVTRVGETSGAMPMNVGEVVPLERTYCRLVLEGRLPEFIVDVDELEEDIAPRGLLAGLRGHVMTPIVLKDGRVYGTLCCLSASPMAVDREKALLNLRRSARFVADALDGATHTH</sequence>
<feature type="domain" description="GAF" evidence="1">
    <location>
        <begin position="38"/>
        <end position="167"/>
    </location>
</feature>
<proteinExistence type="predicted"/>
<dbReference type="Gene3D" id="3.30.450.40">
    <property type="match status" value="1"/>
</dbReference>
<dbReference type="AlphaFoldDB" id="A0A9X2C0W6"/>
<dbReference type="Proteomes" id="UP001139353">
    <property type="component" value="Unassembled WGS sequence"/>
</dbReference>
<organism evidence="2 3">
    <name type="scientific">Scleromatobacter humisilvae</name>
    <dbReference type="NCBI Taxonomy" id="2897159"/>
    <lineage>
        <taxon>Bacteria</taxon>
        <taxon>Pseudomonadati</taxon>
        <taxon>Pseudomonadota</taxon>
        <taxon>Betaproteobacteria</taxon>
        <taxon>Burkholderiales</taxon>
        <taxon>Sphaerotilaceae</taxon>
        <taxon>Scleromatobacter</taxon>
    </lineage>
</organism>
<name>A0A9X2C0W6_9BURK</name>
<evidence type="ECO:0000259" key="1">
    <source>
        <dbReference type="Pfam" id="PF01590"/>
    </source>
</evidence>
<reference evidence="2" key="1">
    <citation type="submission" date="2021-11" db="EMBL/GenBank/DDBJ databases">
        <title>BS-T2-15 a new species belonging to the Comamonadaceae family isolated from the soil of a French oak forest.</title>
        <authorList>
            <person name="Mieszkin S."/>
            <person name="Alain K."/>
        </authorList>
    </citation>
    <scope>NUCLEOTIDE SEQUENCE</scope>
    <source>
        <strain evidence="2">BS-T2-15</strain>
    </source>
</reference>
<dbReference type="SUPFAM" id="SSF55781">
    <property type="entry name" value="GAF domain-like"/>
    <property type="match status" value="1"/>
</dbReference>
<accession>A0A9X2C0W6</accession>
<gene>
    <name evidence="2" type="ORF">LPC04_05550</name>
</gene>
<dbReference type="Pfam" id="PF01590">
    <property type="entry name" value="GAF"/>
    <property type="match status" value="1"/>
</dbReference>
<protein>
    <recommendedName>
        <fullName evidence="1">GAF domain-containing protein</fullName>
    </recommendedName>
</protein>
<dbReference type="InterPro" id="IPR003018">
    <property type="entry name" value="GAF"/>
</dbReference>
<keyword evidence="3" id="KW-1185">Reference proteome</keyword>
<dbReference type="RefSeq" id="WP_275681183.1">
    <property type="nucleotide sequence ID" value="NZ_JAJLJH010000001.1"/>
</dbReference>